<keyword evidence="2" id="KW-1185">Reference proteome</keyword>
<name>A0ABX5Y3U8_9BACT</name>
<proteinExistence type="predicted"/>
<reference evidence="1 2" key="1">
    <citation type="submission" date="2019-02" db="EMBL/GenBank/DDBJ databases">
        <title>Deep-cultivation of Planctomycetes and their phenomic and genomic characterization uncovers novel biology.</title>
        <authorList>
            <person name="Wiegand S."/>
            <person name="Jogler M."/>
            <person name="Boedeker C."/>
            <person name="Pinto D."/>
            <person name="Vollmers J."/>
            <person name="Rivas-Marin E."/>
            <person name="Kohn T."/>
            <person name="Peeters S.H."/>
            <person name="Heuer A."/>
            <person name="Rast P."/>
            <person name="Oberbeckmann S."/>
            <person name="Bunk B."/>
            <person name="Jeske O."/>
            <person name="Meyerdierks A."/>
            <person name="Storesund J.E."/>
            <person name="Kallscheuer N."/>
            <person name="Luecker S."/>
            <person name="Lage O.M."/>
            <person name="Pohl T."/>
            <person name="Merkel B.J."/>
            <person name="Hornburger P."/>
            <person name="Mueller R.-W."/>
            <person name="Bruemmer F."/>
            <person name="Labrenz M."/>
            <person name="Spormann A.M."/>
            <person name="Op den Camp H."/>
            <person name="Overmann J."/>
            <person name="Amann R."/>
            <person name="Jetten M.S.M."/>
            <person name="Mascher T."/>
            <person name="Medema M.H."/>
            <person name="Devos D.P."/>
            <person name="Kaster A.-K."/>
            <person name="Ovreas L."/>
            <person name="Rohde M."/>
            <person name="Galperin M.Y."/>
            <person name="Jogler C."/>
        </authorList>
    </citation>
    <scope>NUCLEOTIDE SEQUENCE [LARGE SCALE GENOMIC DNA]</scope>
    <source>
        <strain evidence="1 2">TBK1r</strain>
    </source>
</reference>
<organism evidence="1 2">
    <name type="scientific">Stieleria magnilauensis</name>
    <dbReference type="NCBI Taxonomy" id="2527963"/>
    <lineage>
        <taxon>Bacteria</taxon>
        <taxon>Pseudomonadati</taxon>
        <taxon>Planctomycetota</taxon>
        <taxon>Planctomycetia</taxon>
        <taxon>Pirellulales</taxon>
        <taxon>Pirellulaceae</taxon>
        <taxon>Stieleria</taxon>
    </lineage>
</organism>
<evidence type="ECO:0008006" key="3">
    <source>
        <dbReference type="Google" id="ProtNLM"/>
    </source>
</evidence>
<evidence type="ECO:0000313" key="1">
    <source>
        <dbReference type="EMBL" id="QDV88442.1"/>
    </source>
</evidence>
<dbReference type="EMBL" id="CP036432">
    <property type="protein sequence ID" value="QDV88442.1"/>
    <property type="molecule type" value="Genomic_DNA"/>
</dbReference>
<evidence type="ECO:0000313" key="2">
    <source>
        <dbReference type="Proteomes" id="UP000318081"/>
    </source>
</evidence>
<protein>
    <recommendedName>
        <fullName evidence="3">Cyclic nucleotide-binding domain-containing protein</fullName>
    </recommendedName>
</protein>
<sequence length="291" mass="32090">MMPKFATVLFFCTLAVMIAGLGWVGMTRRSIARDIVQLRQELESLHKSTRLDKALRTQFGKDVELIASVFDQCRTADDLPRLGGHRIISNADNGESVAFYVPEGSHQLGVRCVWKPTAVKTNSATSPETDTATAEPLVGESTWSIPLVAERSYLFDRVGSWNDVQPIGWKLSCNDESAFPARTEMLPLPPLRADGGSWSTYRRAVFPNQVNFKVLGDAAGRAFIPSPLRLAEWTRYGRIDDVGLKIDFKLTLTSDNPPVVSATDAEVCLILSQGDRLGDYLGGGRYAVRTH</sequence>
<accession>A0ABX5Y3U8</accession>
<dbReference type="Proteomes" id="UP000318081">
    <property type="component" value="Chromosome"/>
</dbReference>
<gene>
    <name evidence="1" type="ORF">TBK1r_74750</name>
</gene>
<dbReference type="RefSeq" id="WP_145220748.1">
    <property type="nucleotide sequence ID" value="NZ_CP036432.1"/>
</dbReference>